<dbReference type="AlphaFoldDB" id="A0A820TP02"/>
<feature type="compositionally biased region" description="Basic residues" evidence="1">
    <location>
        <begin position="54"/>
        <end position="63"/>
    </location>
</feature>
<gene>
    <name evidence="2" type="ORF">OKA104_LOCUS55112</name>
</gene>
<feature type="region of interest" description="Disordered" evidence="1">
    <location>
        <begin position="22"/>
        <end position="121"/>
    </location>
</feature>
<protein>
    <submittedName>
        <fullName evidence="2">Uncharacterized protein</fullName>
    </submittedName>
</protein>
<feature type="compositionally biased region" description="Low complexity" evidence="1">
    <location>
        <begin position="72"/>
        <end position="87"/>
    </location>
</feature>
<feature type="non-terminal residue" evidence="2">
    <location>
        <position position="1"/>
    </location>
</feature>
<dbReference type="EMBL" id="CAJOAY010038250">
    <property type="protein sequence ID" value="CAF4468826.1"/>
    <property type="molecule type" value="Genomic_DNA"/>
</dbReference>
<feature type="compositionally biased region" description="Basic and acidic residues" evidence="1">
    <location>
        <begin position="98"/>
        <end position="112"/>
    </location>
</feature>
<evidence type="ECO:0000313" key="2">
    <source>
        <dbReference type="EMBL" id="CAF4468826.1"/>
    </source>
</evidence>
<comment type="caution">
    <text evidence="2">The sequence shown here is derived from an EMBL/GenBank/DDBJ whole genome shotgun (WGS) entry which is preliminary data.</text>
</comment>
<sequence>RNKKKSTIEVINLSPAEPIIPLSAKKTTTTKSKKRKGNDITIENPIDTIQPPSPKRRGGRNTKSKNSSPVEPIITPPLIEQQQQQPPASTRSSRRGKKDIDIPIEKQEDIVLNKKSRAGRK</sequence>
<dbReference type="Proteomes" id="UP000663881">
    <property type="component" value="Unassembled WGS sequence"/>
</dbReference>
<name>A0A820TP02_9BILA</name>
<accession>A0A820TP02</accession>
<organism evidence="2 3">
    <name type="scientific">Adineta steineri</name>
    <dbReference type="NCBI Taxonomy" id="433720"/>
    <lineage>
        <taxon>Eukaryota</taxon>
        <taxon>Metazoa</taxon>
        <taxon>Spiralia</taxon>
        <taxon>Gnathifera</taxon>
        <taxon>Rotifera</taxon>
        <taxon>Eurotatoria</taxon>
        <taxon>Bdelloidea</taxon>
        <taxon>Adinetida</taxon>
        <taxon>Adinetidae</taxon>
        <taxon>Adineta</taxon>
    </lineage>
</organism>
<reference evidence="2" key="1">
    <citation type="submission" date="2021-02" db="EMBL/GenBank/DDBJ databases">
        <authorList>
            <person name="Nowell W R."/>
        </authorList>
    </citation>
    <scope>NUCLEOTIDE SEQUENCE</scope>
</reference>
<proteinExistence type="predicted"/>
<evidence type="ECO:0000313" key="3">
    <source>
        <dbReference type="Proteomes" id="UP000663881"/>
    </source>
</evidence>
<feature type="non-terminal residue" evidence="2">
    <location>
        <position position="121"/>
    </location>
</feature>
<evidence type="ECO:0000256" key="1">
    <source>
        <dbReference type="SAM" id="MobiDB-lite"/>
    </source>
</evidence>